<dbReference type="PANTHER" id="PTHR40254:SF1">
    <property type="entry name" value="BLR0577 PROTEIN"/>
    <property type="match status" value="1"/>
</dbReference>
<dbReference type="AlphaFoldDB" id="A0A4R8SZG1"/>
<dbReference type="InterPro" id="IPR038732">
    <property type="entry name" value="HpyO/CreE_NAD-binding"/>
</dbReference>
<comment type="caution">
    <text evidence="2">The sequence shown here is derived from an EMBL/GenBank/DDBJ whole genome shotgun (WGS) entry which is preliminary data.</text>
</comment>
<evidence type="ECO:0000259" key="1">
    <source>
        <dbReference type="Pfam" id="PF13454"/>
    </source>
</evidence>
<dbReference type="Proteomes" id="UP000294604">
    <property type="component" value="Unassembled WGS sequence"/>
</dbReference>
<dbReference type="PRINTS" id="PR00368">
    <property type="entry name" value="FADPNR"/>
</dbReference>
<name>A0A4R8SZG1_9MYCO</name>
<accession>A0A4R8SZG1</accession>
<dbReference type="SUPFAM" id="SSF51905">
    <property type="entry name" value="FAD/NAD(P)-binding domain"/>
    <property type="match status" value="1"/>
</dbReference>
<reference evidence="2 3" key="1">
    <citation type="journal article" date="2019" name="Sci. Rep.">
        <title>Extended insight into the Mycobacterium chelonae-abscessus complex through whole genome sequencing of Mycobacterium salmoniphilum outbreak and Mycobacterium salmoniphilum-like strains.</title>
        <authorList>
            <person name="Behra P.R.K."/>
            <person name="Das S."/>
            <person name="Pettersson B.M.F."/>
            <person name="Shirreff L."/>
            <person name="DuCote T."/>
            <person name="Jacobsson K.G."/>
            <person name="Ennis D.G."/>
            <person name="Kirsebom L.A."/>
        </authorList>
    </citation>
    <scope>NUCLEOTIDE SEQUENCE [LARGE SCALE GENOMIC DNA]</scope>
    <source>
        <strain evidence="2 3">CCUG 60884</strain>
    </source>
</reference>
<dbReference type="RefSeq" id="WP_134082558.1">
    <property type="nucleotide sequence ID" value="NZ_PECL01000006.1"/>
</dbReference>
<dbReference type="InterPro" id="IPR052189">
    <property type="entry name" value="L-asp_N-monooxygenase_NS-form"/>
</dbReference>
<dbReference type="EMBL" id="PECL01000006">
    <property type="protein sequence ID" value="TEA08714.1"/>
    <property type="molecule type" value="Genomic_DNA"/>
</dbReference>
<evidence type="ECO:0000313" key="3">
    <source>
        <dbReference type="Proteomes" id="UP000294604"/>
    </source>
</evidence>
<proteinExistence type="predicted"/>
<gene>
    <name evidence="2" type="ORF">CCUG60884_01209</name>
</gene>
<dbReference type="STRING" id="404941.GCA_002013645_00079"/>
<dbReference type="Gene3D" id="3.50.50.60">
    <property type="entry name" value="FAD/NAD(P)-binding domain"/>
    <property type="match status" value="1"/>
</dbReference>
<evidence type="ECO:0000313" key="2">
    <source>
        <dbReference type="EMBL" id="TEA08714.1"/>
    </source>
</evidence>
<dbReference type="InterPro" id="IPR036188">
    <property type="entry name" value="FAD/NAD-bd_sf"/>
</dbReference>
<protein>
    <submittedName>
        <fullName evidence="2">FAD dependent oxidoreductase</fullName>
    </submittedName>
</protein>
<dbReference type="Pfam" id="PF13454">
    <property type="entry name" value="NAD_binding_9"/>
    <property type="match status" value="1"/>
</dbReference>
<dbReference type="PANTHER" id="PTHR40254">
    <property type="entry name" value="BLR0577 PROTEIN"/>
    <property type="match status" value="1"/>
</dbReference>
<sequence>MTHVAVLGAGAAGTMAALHLLRHKDSRALRLTVIDPDASTGPGVPYRTTDPRHLLNVPAGRLSADASEPLDFVDWLGGNGLTGAGPEDFVPRGLFGRYLSRAFDGARGDRVTRIHRRAVAVAVHGHGLTVTLCNGDSVQADAVVLAAGPNTPGTDWASTWLRDSALFVNDPWRPGALDGLPEDGDLLLVGTGLTMADLACTLRRPDRVLHAISRSGLLPRAHRLDPPSPVSAPAFTIDRGQVLERSVRYVQDVIAQGGDACVAVDALRPHAGALWAGMTDDERARFLRKYRRLWDIHRHRMAPRTAAQVDQYLGDGGLQIHRAELLDTVAAGTGARATLSTGQVLKVRAVINCTGPQYDITTGADPLWSQLLAGGLVKPGPLNLGLDTDAEGRILPGVAPMWTLGPLRRGNLWETTAFVEIRAQAERLAALIGS</sequence>
<organism evidence="2 3">
    <name type="scientific">Mycobacteroides salmoniphilum</name>
    <dbReference type="NCBI Taxonomy" id="404941"/>
    <lineage>
        <taxon>Bacteria</taxon>
        <taxon>Bacillati</taxon>
        <taxon>Actinomycetota</taxon>
        <taxon>Actinomycetes</taxon>
        <taxon>Mycobacteriales</taxon>
        <taxon>Mycobacteriaceae</taxon>
        <taxon>Mycobacteroides</taxon>
    </lineage>
</organism>
<feature type="domain" description="FAD-dependent urate hydroxylase HpyO/Asp monooxygenase CreE-like FAD/NAD(P)-binding" evidence="1">
    <location>
        <begin position="5"/>
        <end position="148"/>
    </location>
</feature>